<dbReference type="InterPro" id="IPR014025">
    <property type="entry name" value="Glutaredoxin_subgr"/>
</dbReference>
<feature type="domain" description="Glutaredoxin" evidence="1">
    <location>
        <begin position="9"/>
        <end position="65"/>
    </location>
</feature>
<evidence type="ECO:0000259" key="1">
    <source>
        <dbReference type="Pfam" id="PF00462"/>
    </source>
</evidence>
<dbReference type="SUPFAM" id="SSF52833">
    <property type="entry name" value="Thioredoxin-like"/>
    <property type="match status" value="1"/>
</dbReference>
<sequence>MPGALMASVRIITQPACPFCELAVDLLTKLGVEVDKTVLKTPAEKEAFKKHHETVPQIWIGKTHIGGYDHLKAFLKGKLLDAAS</sequence>
<evidence type="ECO:0000313" key="2">
    <source>
        <dbReference type="EMBL" id="THV36898.1"/>
    </source>
</evidence>
<comment type="caution">
    <text evidence="2">The sequence shown here is derived from an EMBL/GenBank/DDBJ whole genome shotgun (WGS) entry which is preliminary data.</text>
</comment>
<proteinExistence type="predicted"/>
<name>A0A4S8PYY3_9HYPH</name>
<dbReference type="Gene3D" id="3.40.30.10">
    <property type="entry name" value="Glutaredoxin"/>
    <property type="match status" value="1"/>
</dbReference>
<dbReference type="InterPro" id="IPR036249">
    <property type="entry name" value="Thioredoxin-like_sf"/>
</dbReference>
<dbReference type="PRINTS" id="PR00160">
    <property type="entry name" value="GLUTAREDOXIN"/>
</dbReference>
<organism evidence="2 3">
    <name type="scientific">Rhizobium rosettiformans W3</name>
    <dbReference type="NCBI Taxonomy" id="538378"/>
    <lineage>
        <taxon>Bacteria</taxon>
        <taxon>Pseudomonadati</taxon>
        <taxon>Pseudomonadota</taxon>
        <taxon>Alphaproteobacteria</taxon>
        <taxon>Hyphomicrobiales</taxon>
        <taxon>Rhizobiaceae</taxon>
        <taxon>Rhizobium/Agrobacterium group</taxon>
        <taxon>Rhizobium</taxon>
    </lineage>
</organism>
<accession>A0A4S8PYY3</accession>
<dbReference type="Pfam" id="PF00462">
    <property type="entry name" value="Glutaredoxin"/>
    <property type="match status" value="1"/>
</dbReference>
<dbReference type="Proteomes" id="UP000307378">
    <property type="component" value="Unassembled WGS sequence"/>
</dbReference>
<evidence type="ECO:0000313" key="3">
    <source>
        <dbReference type="Proteomes" id="UP000307378"/>
    </source>
</evidence>
<gene>
    <name evidence="2" type="ORF">FAA86_10400</name>
</gene>
<protein>
    <submittedName>
        <fullName evidence="2">Glutaredoxin 3</fullName>
    </submittedName>
</protein>
<reference evidence="2 3" key="1">
    <citation type="submission" date="2019-04" db="EMBL/GenBank/DDBJ databases">
        <title>genome sequence of strain W3.</title>
        <authorList>
            <person name="Gao J."/>
            <person name="Sun J."/>
        </authorList>
    </citation>
    <scope>NUCLEOTIDE SEQUENCE [LARGE SCALE GENOMIC DNA]</scope>
    <source>
        <strain evidence="2 3">W3</strain>
    </source>
</reference>
<dbReference type="PROSITE" id="PS51354">
    <property type="entry name" value="GLUTAREDOXIN_2"/>
    <property type="match status" value="1"/>
</dbReference>
<dbReference type="InterPro" id="IPR002109">
    <property type="entry name" value="Glutaredoxin"/>
</dbReference>
<dbReference type="AlphaFoldDB" id="A0A4S8PYY3"/>
<dbReference type="EMBL" id="STGU01000004">
    <property type="protein sequence ID" value="THV36898.1"/>
    <property type="molecule type" value="Genomic_DNA"/>
</dbReference>